<protein>
    <submittedName>
        <fullName evidence="1">Uncharacterized protein</fullName>
    </submittedName>
</protein>
<evidence type="ECO:0000313" key="1">
    <source>
        <dbReference type="EMBL" id="KAK9100630.1"/>
    </source>
</evidence>
<evidence type="ECO:0000313" key="2">
    <source>
        <dbReference type="Proteomes" id="UP001419268"/>
    </source>
</evidence>
<accession>A0AAP0EVU1</accession>
<keyword evidence="2" id="KW-1185">Reference proteome</keyword>
<reference evidence="1 2" key="1">
    <citation type="submission" date="2024-01" db="EMBL/GenBank/DDBJ databases">
        <title>Genome assemblies of Stephania.</title>
        <authorList>
            <person name="Yang L."/>
        </authorList>
    </citation>
    <scope>NUCLEOTIDE SEQUENCE [LARGE SCALE GENOMIC DNA]</scope>
    <source>
        <strain evidence="1">JXDWG</strain>
        <tissue evidence="1">Leaf</tissue>
    </source>
</reference>
<dbReference type="Proteomes" id="UP001419268">
    <property type="component" value="Unassembled WGS sequence"/>
</dbReference>
<dbReference type="AlphaFoldDB" id="A0AAP0EVU1"/>
<proteinExistence type="predicted"/>
<sequence length="129" mass="13546">MQRHDFESWARTCGGAAALAELAGSDGLRLHGAAATGSAVRAAAAGGGAGGAGEWQRWRDRGAGSGAVTTVARLRRRRGKQRDGVVGLIGDPASRGKGILGRLYRTARGREPTSTCDFDNLLYFWEMGD</sequence>
<dbReference type="EMBL" id="JBBNAG010000010">
    <property type="protein sequence ID" value="KAK9100630.1"/>
    <property type="molecule type" value="Genomic_DNA"/>
</dbReference>
<name>A0AAP0EVU1_9MAGN</name>
<organism evidence="1 2">
    <name type="scientific">Stephania cephalantha</name>
    <dbReference type="NCBI Taxonomy" id="152367"/>
    <lineage>
        <taxon>Eukaryota</taxon>
        <taxon>Viridiplantae</taxon>
        <taxon>Streptophyta</taxon>
        <taxon>Embryophyta</taxon>
        <taxon>Tracheophyta</taxon>
        <taxon>Spermatophyta</taxon>
        <taxon>Magnoliopsida</taxon>
        <taxon>Ranunculales</taxon>
        <taxon>Menispermaceae</taxon>
        <taxon>Menispermoideae</taxon>
        <taxon>Cissampelideae</taxon>
        <taxon>Stephania</taxon>
    </lineage>
</organism>
<gene>
    <name evidence="1" type="ORF">Scep_024060</name>
</gene>
<comment type="caution">
    <text evidence="1">The sequence shown here is derived from an EMBL/GenBank/DDBJ whole genome shotgun (WGS) entry which is preliminary data.</text>
</comment>